<evidence type="ECO:0000256" key="4">
    <source>
        <dbReference type="ARBA" id="ARBA00023015"/>
    </source>
</evidence>
<dbReference type="InterPro" id="IPR025662">
    <property type="entry name" value="Sigma_54_int_dom_ATP-bd_1"/>
</dbReference>
<protein>
    <recommendedName>
        <fullName evidence="1">Stage 0 sporulation protein A homolog</fullName>
    </recommendedName>
</protein>
<dbReference type="GO" id="GO:0000160">
    <property type="term" value="P:phosphorelay signal transduction system"/>
    <property type="evidence" value="ECO:0007669"/>
    <property type="project" value="InterPro"/>
</dbReference>
<dbReference type="RefSeq" id="WP_075715186.1">
    <property type="nucleotide sequence ID" value="NZ_MJIE01000001.1"/>
</dbReference>
<dbReference type="InterPro" id="IPR058031">
    <property type="entry name" value="AAA_lid_NorR"/>
</dbReference>
<keyword evidence="5" id="KW-0804">Transcription</keyword>
<evidence type="ECO:0000259" key="9">
    <source>
        <dbReference type="PROSITE" id="PS50110"/>
    </source>
</evidence>
<dbReference type="SUPFAM" id="SSF46689">
    <property type="entry name" value="Homeodomain-like"/>
    <property type="match status" value="1"/>
</dbReference>
<dbReference type="Proteomes" id="UP000187404">
    <property type="component" value="Unassembled WGS sequence"/>
</dbReference>
<dbReference type="SMART" id="SM00448">
    <property type="entry name" value="REC"/>
    <property type="match status" value="1"/>
</dbReference>
<reference evidence="10 11" key="1">
    <citation type="journal article" date="2016" name="Appl. Environ. Microbiol.">
        <title>Function and Phylogeny of Bacterial Butyryl Coenzyme A:Acetate Transferases and Their Diversity in the Proximal Colon of Swine.</title>
        <authorList>
            <person name="Trachsel J."/>
            <person name="Bayles D.O."/>
            <person name="Looft T."/>
            <person name="Levine U.Y."/>
            <person name="Allen H.K."/>
        </authorList>
    </citation>
    <scope>NUCLEOTIDE SEQUENCE [LARGE SCALE GENOMIC DNA]</scope>
    <source>
        <strain evidence="10 11">68-3-10</strain>
    </source>
</reference>
<dbReference type="OrthoDB" id="9803970at2"/>
<dbReference type="CDD" id="cd00009">
    <property type="entry name" value="AAA"/>
    <property type="match status" value="1"/>
</dbReference>
<dbReference type="InterPro" id="IPR011006">
    <property type="entry name" value="CheY-like_superfamily"/>
</dbReference>
<dbReference type="InterPro" id="IPR002197">
    <property type="entry name" value="HTH_Fis"/>
</dbReference>
<accession>A0A1Q9JLE8</accession>
<dbReference type="InterPro" id="IPR002078">
    <property type="entry name" value="Sigma_54_int"/>
</dbReference>
<dbReference type="AlphaFoldDB" id="A0A1Q9JLE8"/>
<organism evidence="10 11">
    <name type="scientific">Hornefia porci</name>
    <dbReference type="NCBI Taxonomy" id="2652292"/>
    <lineage>
        <taxon>Bacteria</taxon>
        <taxon>Bacillati</taxon>
        <taxon>Bacillota</taxon>
        <taxon>Clostridia</taxon>
        <taxon>Peptostreptococcales</taxon>
        <taxon>Anaerovoracaceae</taxon>
        <taxon>Hornefia</taxon>
    </lineage>
</organism>
<dbReference type="InterPro" id="IPR009057">
    <property type="entry name" value="Homeodomain-like_sf"/>
</dbReference>
<evidence type="ECO:0000256" key="7">
    <source>
        <dbReference type="PROSITE-ProRule" id="PRU00169"/>
    </source>
</evidence>
<keyword evidence="3" id="KW-0067">ATP-binding</keyword>
<feature type="domain" description="Sigma-54 factor interaction" evidence="8">
    <location>
        <begin position="138"/>
        <end position="367"/>
    </location>
</feature>
<feature type="modified residue" description="4-aspartylphosphate" evidence="7">
    <location>
        <position position="52"/>
    </location>
</feature>
<keyword evidence="4" id="KW-0805">Transcription regulation</keyword>
<evidence type="ECO:0000256" key="1">
    <source>
        <dbReference type="ARBA" id="ARBA00018672"/>
    </source>
</evidence>
<dbReference type="Pfam" id="PF25601">
    <property type="entry name" value="AAA_lid_14"/>
    <property type="match status" value="1"/>
</dbReference>
<keyword evidence="11" id="KW-1185">Reference proteome</keyword>
<evidence type="ECO:0000256" key="2">
    <source>
        <dbReference type="ARBA" id="ARBA00022741"/>
    </source>
</evidence>
<dbReference type="EMBL" id="MJIE01000001">
    <property type="protein sequence ID" value="OLR57050.1"/>
    <property type="molecule type" value="Genomic_DNA"/>
</dbReference>
<dbReference type="SUPFAM" id="SSF52540">
    <property type="entry name" value="P-loop containing nucleoside triphosphate hydrolases"/>
    <property type="match status" value="1"/>
</dbReference>
<gene>
    <name evidence="10" type="ORF">BHK98_11660</name>
</gene>
<sequence length="449" mass="50799">MFSILIVDDEPDYRETLSLLFETLGYRTAQAGSAEEALTLLEQRFFPLVVTDMMMEGMSGIDLLKIVKADYSDEIEVIMVTGYGSIETAVETMKIGAFGYFIKSHDPAELRQEIEKAVECLEARKRKLIDSSQDSFVIGSRNPQMARIWALINKVADSNANVLITGESGTGKEIVAKRLHDLSSRRDRPFVPINCQSMPPGLIESELFGYEKGAFTGAGDRHIGKLEQGSGGTVFLDEIGDMSMDIQVKLLRTLENHQIERIGSTQSVDVNFRVVSATNKDIRKAVEEGNFREDLMYRINTFEIHIPPLRDRREDIPDFVEYFIRKYAAETGKYIRGMSDDTKNYLMNYSYPGNIRELKNIVERLVILASKDGILSLEDGRPESGAEGTEGGRVSHIESYKEAKRDFEIRYIRDVLKREGGNITWAAEAMGLSRRQLFNKIKELNIRVD</sequence>
<dbReference type="InterPro" id="IPR027417">
    <property type="entry name" value="P-loop_NTPase"/>
</dbReference>
<name>A0A1Q9JLE8_9FIRM</name>
<evidence type="ECO:0000259" key="8">
    <source>
        <dbReference type="PROSITE" id="PS50045"/>
    </source>
</evidence>
<dbReference type="PRINTS" id="PR01590">
    <property type="entry name" value="HTHFIS"/>
</dbReference>
<dbReference type="Pfam" id="PF02954">
    <property type="entry name" value="HTH_8"/>
    <property type="match status" value="1"/>
</dbReference>
<dbReference type="InterPro" id="IPR001789">
    <property type="entry name" value="Sig_transdc_resp-reg_receiver"/>
</dbReference>
<comment type="function">
    <text evidence="6">May play the central regulatory role in sporulation. It may be an element of the effector pathway responsible for the activation of sporulation genes in response to nutritional stress. Spo0A may act in concert with spo0H (a sigma factor) to control the expression of some genes that are critical to the sporulation process.</text>
</comment>
<dbReference type="GO" id="GO:0006355">
    <property type="term" value="P:regulation of DNA-templated transcription"/>
    <property type="evidence" value="ECO:0007669"/>
    <property type="project" value="InterPro"/>
</dbReference>
<evidence type="ECO:0000313" key="11">
    <source>
        <dbReference type="Proteomes" id="UP000187404"/>
    </source>
</evidence>
<dbReference type="Gene3D" id="1.10.10.60">
    <property type="entry name" value="Homeodomain-like"/>
    <property type="match status" value="1"/>
</dbReference>
<dbReference type="Gene3D" id="3.40.50.2300">
    <property type="match status" value="1"/>
</dbReference>
<evidence type="ECO:0000256" key="6">
    <source>
        <dbReference type="ARBA" id="ARBA00024867"/>
    </source>
</evidence>
<dbReference type="InterPro" id="IPR025944">
    <property type="entry name" value="Sigma_54_int_dom_CS"/>
</dbReference>
<dbReference type="PANTHER" id="PTHR32071:SF57">
    <property type="entry name" value="C4-DICARBOXYLATE TRANSPORT TRANSCRIPTIONAL REGULATORY PROTEIN DCTD"/>
    <property type="match status" value="1"/>
</dbReference>
<evidence type="ECO:0000256" key="5">
    <source>
        <dbReference type="ARBA" id="ARBA00023163"/>
    </source>
</evidence>
<dbReference type="STRING" id="1261640.BHK98_11660"/>
<dbReference type="GO" id="GO:0005524">
    <property type="term" value="F:ATP binding"/>
    <property type="evidence" value="ECO:0007669"/>
    <property type="project" value="UniProtKB-KW"/>
</dbReference>
<dbReference type="FunFam" id="3.40.50.300:FF:000006">
    <property type="entry name" value="DNA-binding transcriptional regulator NtrC"/>
    <property type="match status" value="1"/>
</dbReference>
<dbReference type="Gene3D" id="3.40.50.300">
    <property type="entry name" value="P-loop containing nucleotide triphosphate hydrolases"/>
    <property type="match status" value="1"/>
</dbReference>
<dbReference type="Pfam" id="PF00072">
    <property type="entry name" value="Response_reg"/>
    <property type="match status" value="1"/>
</dbReference>
<comment type="caution">
    <text evidence="10">The sequence shown here is derived from an EMBL/GenBank/DDBJ whole genome shotgun (WGS) entry which is preliminary data.</text>
</comment>
<dbReference type="PROSITE" id="PS50045">
    <property type="entry name" value="SIGMA54_INTERACT_4"/>
    <property type="match status" value="1"/>
</dbReference>
<evidence type="ECO:0000256" key="3">
    <source>
        <dbReference type="ARBA" id="ARBA00022840"/>
    </source>
</evidence>
<dbReference type="Gene3D" id="1.10.8.60">
    <property type="match status" value="1"/>
</dbReference>
<dbReference type="PROSITE" id="PS50110">
    <property type="entry name" value="RESPONSE_REGULATORY"/>
    <property type="match status" value="1"/>
</dbReference>
<dbReference type="GO" id="GO:0043565">
    <property type="term" value="F:sequence-specific DNA binding"/>
    <property type="evidence" value="ECO:0007669"/>
    <property type="project" value="InterPro"/>
</dbReference>
<proteinExistence type="predicted"/>
<dbReference type="PROSITE" id="PS00675">
    <property type="entry name" value="SIGMA54_INTERACT_1"/>
    <property type="match status" value="1"/>
</dbReference>
<dbReference type="InterPro" id="IPR003593">
    <property type="entry name" value="AAA+_ATPase"/>
</dbReference>
<dbReference type="PROSITE" id="PS00688">
    <property type="entry name" value="SIGMA54_INTERACT_3"/>
    <property type="match status" value="1"/>
</dbReference>
<keyword evidence="2" id="KW-0547">Nucleotide-binding</keyword>
<dbReference type="SMART" id="SM00382">
    <property type="entry name" value="AAA"/>
    <property type="match status" value="1"/>
</dbReference>
<keyword evidence="7" id="KW-0597">Phosphoprotein</keyword>
<dbReference type="PANTHER" id="PTHR32071">
    <property type="entry name" value="TRANSCRIPTIONAL REGULATORY PROTEIN"/>
    <property type="match status" value="1"/>
</dbReference>
<dbReference type="Pfam" id="PF00158">
    <property type="entry name" value="Sigma54_activat"/>
    <property type="match status" value="1"/>
</dbReference>
<feature type="domain" description="Response regulatory" evidence="9">
    <location>
        <begin position="3"/>
        <end position="118"/>
    </location>
</feature>
<dbReference type="SUPFAM" id="SSF52172">
    <property type="entry name" value="CheY-like"/>
    <property type="match status" value="1"/>
</dbReference>
<evidence type="ECO:0000313" key="10">
    <source>
        <dbReference type="EMBL" id="OLR57050.1"/>
    </source>
</evidence>